<evidence type="ECO:0000259" key="11">
    <source>
        <dbReference type="PROSITE" id="PS50263"/>
    </source>
</evidence>
<dbReference type="PANTHER" id="PTHR23090">
    <property type="entry name" value="NH 3 /GLUTAMINE-DEPENDENT NAD + SYNTHETASE"/>
    <property type="match status" value="1"/>
</dbReference>
<dbReference type="PROSITE" id="PS00920">
    <property type="entry name" value="NITRIL_CHT_1"/>
    <property type="match status" value="1"/>
</dbReference>
<dbReference type="EMBL" id="BSYJ01000007">
    <property type="protein sequence ID" value="GMG88572.1"/>
    <property type="molecule type" value="Genomic_DNA"/>
</dbReference>
<feature type="active site" description="For glutaminase activity" evidence="7">
    <location>
        <position position="112"/>
    </location>
</feature>
<evidence type="ECO:0000256" key="7">
    <source>
        <dbReference type="HAMAP-Rule" id="MF_02090"/>
    </source>
</evidence>
<feature type="binding site" evidence="7">
    <location>
        <begin position="289"/>
        <end position="296"/>
    </location>
    <ligand>
        <name>ATP</name>
        <dbReference type="ChEBI" id="CHEBI:30616"/>
    </ligand>
</feature>
<name>A0ABQ6M2P8_9GAMM</name>
<dbReference type="InterPro" id="IPR036526">
    <property type="entry name" value="C-N_Hydrolase_sf"/>
</dbReference>
<dbReference type="NCBIfam" id="TIGR00552">
    <property type="entry name" value="nadE"/>
    <property type="match status" value="1"/>
</dbReference>
<keyword evidence="3 7" id="KW-0436">Ligase</keyword>
<evidence type="ECO:0000256" key="9">
    <source>
        <dbReference type="PROSITE-ProRule" id="PRU10139"/>
    </source>
</evidence>
<gene>
    <name evidence="7" type="primary">nadE</name>
    <name evidence="12" type="ORF">MNKW57_28930</name>
</gene>
<keyword evidence="6 7" id="KW-0520">NAD</keyword>
<feature type="binding site" evidence="7">
    <location>
        <position position="118"/>
    </location>
    <ligand>
        <name>L-glutamine</name>
        <dbReference type="ChEBI" id="CHEBI:58359"/>
    </ligand>
</feature>
<comment type="catalytic activity">
    <reaction evidence="7 8">
        <text>deamido-NAD(+) + L-glutamine + ATP + H2O = L-glutamate + AMP + diphosphate + NAD(+) + H(+)</text>
        <dbReference type="Rhea" id="RHEA:24384"/>
        <dbReference type="ChEBI" id="CHEBI:15377"/>
        <dbReference type="ChEBI" id="CHEBI:15378"/>
        <dbReference type="ChEBI" id="CHEBI:29985"/>
        <dbReference type="ChEBI" id="CHEBI:30616"/>
        <dbReference type="ChEBI" id="CHEBI:33019"/>
        <dbReference type="ChEBI" id="CHEBI:57540"/>
        <dbReference type="ChEBI" id="CHEBI:58359"/>
        <dbReference type="ChEBI" id="CHEBI:58437"/>
        <dbReference type="ChEBI" id="CHEBI:456215"/>
        <dbReference type="EC" id="6.3.5.1"/>
    </reaction>
</comment>
<keyword evidence="13" id="KW-1185">Reference proteome</keyword>
<dbReference type="Gene3D" id="3.40.50.620">
    <property type="entry name" value="HUPs"/>
    <property type="match status" value="1"/>
</dbReference>
<feature type="active site" description="Nucleophile; for glutaminase activity" evidence="7">
    <location>
        <position position="148"/>
    </location>
</feature>
<dbReference type="InterPro" id="IPR014729">
    <property type="entry name" value="Rossmann-like_a/b/a_fold"/>
</dbReference>
<evidence type="ECO:0000256" key="10">
    <source>
        <dbReference type="RuleBase" id="RU003811"/>
    </source>
</evidence>
<dbReference type="HAMAP" id="MF_02090">
    <property type="entry name" value="NadE_glutamine_dep"/>
    <property type="match status" value="1"/>
</dbReference>
<feature type="binding site" evidence="7">
    <location>
        <position position="401"/>
    </location>
    <ligand>
        <name>deamido-NAD(+)</name>
        <dbReference type="ChEBI" id="CHEBI:58437"/>
        <note>ligand shared between two neighboring subunits</note>
    </ligand>
</feature>
<dbReference type="Gene3D" id="3.60.110.10">
    <property type="entry name" value="Carbon-nitrogen hydrolase"/>
    <property type="match status" value="1"/>
</dbReference>
<dbReference type="Pfam" id="PF00795">
    <property type="entry name" value="CN_hydrolase"/>
    <property type="match status" value="1"/>
</dbReference>
<proteinExistence type="inferred from homology"/>
<dbReference type="InterPro" id="IPR000132">
    <property type="entry name" value="Nitrilase/CN_hydratase_CS"/>
</dbReference>
<comment type="caution">
    <text evidence="7">Lacks conserved residue(s) required for the propagation of feature annotation.</text>
</comment>
<dbReference type="CDD" id="cd00553">
    <property type="entry name" value="NAD_synthase"/>
    <property type="match status" value="1"/>
</dbReference>
<reference evidence="12 13" key="1">
    <citation type="submission" date="2023-04" db="EMBL/GenBank/DDBJ databases">
        <title>Marinobulbifer ophiurae gen. nov., sp. Nov., isolate from tissue of brittle star Ophioplocus japonicus.</title>
        <authorList>
            <person name="Kawano K."/>
            <person name="Sawayama S."/>
            <person name="Nakagawa S."/>
        </authorList>
    </citation>
    <scope>NUCLEOTIDE SEQUENCE [LARGE SCALE GENOMIC DNA]</scope>
    <source>
        <strain evidence="12 13">NKW57</strain>
    </source>
</reference>
<comment type="similarity">
    <text evidence="10">Belongs to the NAD synthetase family.</text>
</comment>
<dbReference type="InterPro" id="IPR003694">
    <property type="entry name" value="NAD_synthase"/>
</dbReference>
<organism evidence="12 13">
    <name type="scientific">Biformimicrobium ophioploci</name>
    <dbReference type="NCBI Taxonomy" id="3036711"/>
    <lineage>
        <taxon>Bacteria</taxon>
        <taxon>Pseudomonadati</taxon>
        <taxon>Pseudomonadota</taxon>
        <taxon>Gammaproteobacteria</taxon>
        <taxon>Cellvibrionales</taxon>
        <taxon>Microbulbiferaceae</taxon>
        <taxon>Biformimicrobium</taxon>
    </lineage>
</organism>
<feature type="binding site" evidence="7">
    <location>
        <position position="511"/>
    </location>
    <ligand>
        <name>deamido-NAD(+)</name>
        <dbReference type="ChEBI" id="CHEBI:58437"/>
        <note>ligand shared between two neighboring subunits</note>
    </ligand>
</feature>
<sequence length="542" mass="59368">MATVQIVMAQINTLVGDIPGNTQRVIEATRAASAQHGADLVIFPELTLTGYPPEDLLLRPSLCDRIDAALASLVAAELPCAVLLGYPRRMGGRLFNMAGLLQDGRIVAEYAKQKLPNYQVFDEQRYFVAGNSPCLVEIAGIRAAITVCEDIWHPDPVVQAVEAGAQLMLNLNASPVHLGKMESRRETVAQHAAANQLPIVYVNSVGGQDELVFDGGSFAVDAEGEVQVQAQRYEEQMVPVAVELQEQQVRLLAGDRAPDLERLEEVYNALVLGVRDYVNKNGFKGVVLGLSGGIDSALTLAIAVDALGPERVEAVMMPFRYTSDMSKNDAEDEANRLGVNYQVISIEPMFDAFMSALSGEFAGTARDTTEENLQARCRGVVLMAISNKKGFMVLTTGNKSEMAVGYATLYGDMVGGFNALKDVPKTMVFELSRYRNSISEVIPENVITRPPSAELAPDQKDEDSLPPYDILDRILYLYVERDMSANAIIAEGFEAEDVQRVVRLIDLNEYKRRQAAVGVRITERGFGRDRRYPITNGWKAGV</sequence>
<evidence type="ECO:0000256" key="6">
    <source>
        <dbReference type="ARBA" id="ARBA00023027"/>
    </source>
</evidence>
<dbReference type="PROSITE" id="PS50263">
    <property type="entry name" value="CN_HYDROLASE"/>
    <property type="match status" value="1"/>
</dbReference>
<dbReference type="SUPFAM" id="SSF56317">
    <property type="entry name" value="Carbon-nitrogen hydrolase"/>
    <property type="match status" value="1"/>
</dbReference>
<dbReference type="EC" id="6.3.5.1" evidence="7 8"/>
<dbReference type="InterPro" id="IPR022310">
    <property type="entry name" value="NAD/GMP_synthase"/>
</dbReference>
<dbReference type="Proteomes" id="UP001224392">
    <property type="component" value="Unassembled WGS sequence"/>
</dbReference>
<evidence type="ECO:0000256" key="3">
    <source>
        <dbReference type="ARBA" id="ARBA00022598"/>
    </source>
</evidence>
<dbReference type="InterPro" id="IPR003010">
    <property type="entry name" value="C-N_Hydrolase"/>
</dbReference>
<evidence type="ECO:0000256" key="2">
    <source>
        <dbReference type="ARBA" id="ARBA00007145"/>
    </source>
</evidence>
<protein>
    <recommendedName>
        <fullName evidence="7 8">Glutamine-dependent NAD(+) synthetase</fullName>
        <ecNumber evidence="7 8">6.3.5.1</ecNumber>
    </recommendedName>
    <alternativeName>
        <fullName evidence="7 8">NAD(+) synthase [glutamine-hydrolyzing]</fullName>
    </alternativeName>
</protein>
<comment type="similarity">
    <text evidence="2 7 8">In the C-terminal section; belongs to the NAD synthetase family.</text>
</comment>
<comment type="pathway">
    <text evidence="1 7 8">Cofactor biosynthesis; NAD(+) biosynthesis; NAD(+) from deamido-NAD(+) (L-Gln route): step 1/1.</text>
</comment>
<evidence type="ECO:0000313" key="13">
    <source>
        <dbReference type="Proteomes" id="UP001224392"/>
    </source>
</evidence>
<feature type="binding site" evidence="7">
    <location>
        <position position="180"/>
    </location>
    <ligand>
        <name>L-glutamine</name>
        <dbReference type="ChEBI" id="CHEBI:58359"/>
    </ligand>
</feature>
<feature type="binding site" evidence="7">
    <location>
        <position position="372"/>
    </location>
    <ligand>
        <name>deamido-NAD(+)</name>
        <dbReference type="ChEBI" id="CHEBI:58437"/>
        <note>ligand shared between two neighboring subunits</note>
    </ligand>
</feature>
<comment type="function">
    <text evidence="7">Catalyzes the ATP-dependent amidation of deamido-NAD to form NAD. Uses L-glutamine as a nitrogen source.</text>
</comment>
<feature type="domain" description="CN hydrolase" evidence="11">
    <location>
        <begin position="4"/>
        <end position="244"/>
    </location>
</feature>
<feature type="binding site" evidence="7">
    <location>
        <position position="396"/>
    </location>
    <ligand>
        <name>ATP</name>
        <dbReference type="ChEBI" id="CHEBI:30616"/>
    </ligand>
</feature>
<keyword evidence="4 7" id="KW-0547">Nucleotide-binding</keyword>
<evidence type="ECO:0000313" key="12">
    <source>
        <dbReference type="EMBL" id="GMG88572.1"/>
    </source>
</evidence>
<feature type="active site" description="Proton acceptor; for glutaminase activity" evidence="7">
    <location>
        <position position="45"/>
    </location>
</feature>
<evidence type="ECO:0000256" key="1">
    <source>
        <dbReference type="ARBA" id="ARBA00005188"/>
    </source>
</evidence>
<evidence type="ECO:0000256" key="8">
    <source>
        <dbReference type="PIRNR" id="PIRNR006630"/>
    </source>
</evidence>
<feature type="binding site" evidence="7">
    <location>
        <position position="174"/>
    </location>
    <ligand>
        <name>L-glutamine</name>
        <dbReference type="ChEBI" id="CHEBI:58359"/>
    </ligand>
</feature>
<feature type="active site" description="Proton acceptor" evidence="9">
    <location>
        <position position="45"/>
    </location>
</feature>
<dbReference type="NCBIfam" id="NF010588">
    <property type="entry name" value="PRK13981.1"/>
    <property type="match status" value="1"/>
</dbReference>
<dbReference type="PANTHER" id="PTHR23090:SF9">
    <property type="entry name" value="GLUTAMINE-DEPENDENT NAD(+) SYNTHETASE"/>
    <property type="match status" value="1"/>
</dbReference>
<dbReference type="InterPro" id="IPR014445">
    <property type="entry name" value="Gln-dep_NAD_synthase"/>
</dbReference>
<evidence type="ECO:0000256" key="4">
    <source>
        <dbReference type="ARBA" id="ARBA00022741"/>
    </source>
</evidence>
<dbReference type="CDD" id="cd07570">
    <property type="entry name" value="GAT_Gln-NAD-synth"/>
    <property type="match status" value="1"/>
</dbReference>
<dbReference type="PIRSF" id="PIRSF006630">
    <property type="entry name" value="NADS_GAT"/>
    <property type="match status" value="1"/>
</dbReference>
<accession>A0ABQ6M2P8</accession>
<comment type="caution">
    <text evidence="12">The sequence shown here is derived from an EMBL/GenBank/DDBJ whole genome shotgun (WGS) entry which is preliminary data.</text>
</comment>
<dbReference type="RefSeq" id="WP_285765182.1">
    <property type="nucleotide sequence ID" value="NZ_BSYJ01000007.1"/>
</dbReference>
<dbReference type="Pfam" id="PF02540">
    <property type="entry name" value="NAD_synthase"/>
    <property type="match status" value="1"/>
</dbReference>
<evidence type="ECO:0000256" key="5">
    <source>
        <dbReference type="ARBA" id="ARBA00022840"/>
    </source>
</evidence>
<dbReference type="SUPFAM" id="SSF52402">
    <property type="entry name" value="Adenine nucleotide alpha hydrolases-like"/>
    <property type="match status" value="1"/>
</dbReference>
<keyword evidence="5 7" id="KW-0067">ATP-binding</keyword>